<dbReference type="SUPFAM" id="SSF56349">
    <property type="entry name" value="DNA breaking-rejoining enzymes"/>
    <property type="match status" value="1"/>
</dbReference>
<keyword evidence="6" id="KW-1185">Reference proteome</keyword>
<dbReference type="InterPro" id="IPR050090">
    <property type="entry name" value="Tyrosine_recombinase_XerCD"/>
</dbReference>
<dbReference type="InterPro" id="IPR025269">
    <property type="entry name" value="SAM-like_dom"/>
</dbReference>
<dbReference type="InterPro" id="IPR011010">
    <property type="entry name" value="DNA_brk_join_enz"/>
</dbReference>
<dbReference type="InterPro" id="IPR002104">
    <property type="entry name" value="Integrase_catalytic"/>
</dbReference>
<dbReference type="EMBL" id="BAABBI010000001">
    <property type="protein sequence ID" value="GAA3778027.1"/>
    <property type="molecule type" value="Genomic_DNA"/>
</dbReference>
<feature type="domain" description="Tyr recombinase" evidence="4">
    <location>
        <begin position="211"/>
        <end position="398"/>
    </location>
</feature>
<dbReference type="CDD" id="cd01185">
    <property type="entry name" value="INTN1_C_like"/>
    <property type="match status" value="1"/>
</dbReference>
<keyword evidence="3" id="KW-0233">DNA recombination</keyword>
<accession>A0ABP7GX61</accession>
<comment type="similarity">
    <text evidence="1">Belongs to the 'phage' integrase family.</text>
</comment>
<name>A0ABP7GX61_9FLAO</name>
<dbReference type="Gene3D" id="1.10.150.130">
    <property type="match status" value="1"/>
</dbReference>
<evidence type="ECO:0000313" key="5">
    <source>
        <dbReference type="EMBL" id="GAA3778027.1"/>
    </source>
</evidence>
<evidence type="ECO:0000256" key="1">
    <source>
        <dbReference type="ARBA" id="ARBA00008857"/>
    </source>
</evidence>
<dbReference type="PANTHER" id="PTHR30349:SF64">
    <property type="entry name" value="PROPHAGE INTEGRASE INTD-RELATED"/>
    <property type="match status" value="1"/>
</dbReference>
<dbReference type="Pfam" id="PF00589">
    <property type="entry name" value="Phage_integrase"/>
    <property type="match status" value="1"/>
</dbReference>
<comment type="caution">
    <text evidence="5">The sequence shown here is derived from an EMBL/GenBank/DDBJ whole genome shotgun (WGS) entry which is preliminary data.</text>
</comment>
<dbReference type="PANTHER" id="PTHR30349">
    <property type="entry name" value="PHAGE INTEGRASE-RELATED"/>
    <property type="match status" value="1"/>
</dbReference>
<organism evidence="5 6">
    <name type="scientific">Corallibacter vietnamensis</name>
    <dbReference type="NCBI Taxonomy" id="904130"/>
    <lineage>
        <taxon>Bacteria</taxon>
        <taxon>Pseudomonadati</taxon>
        <taxon>Bacteroidota</taxon>
        <taxon>Flavobacteriia</taxon>
        <taxon>Flavobacteriales</taxon>
        <taxon>Flavobacteriaceae</taxon>
        <taxon>Corallibacter</taxon>
    </lineage>
</organism>
<dbReference type="PROSITE" id="PS51898">
    <property type="entry name" value="TYR_RECOMBINASE"/>
    <property type="match status" value="1"/>
</dbReference>
<dbReference type="Gene3D" id="1.10.443.10">
    <property type="entry name" value="Intergrase catalytic core"/>
    <property type="match status" value="1"/>
</dbReference>
<gene>
    <name evidence="5" type="ORF">GCM10022271_07850</name>
</gene>
<keyword evidence="2" id="KW-0238">DNA-binding</keyword>
<protein>
    <submittedName>
        <fullName evidence="5">Site-specific integrase</fullName>
    </submittedName>
</protein>
<reference evidence="6" key="1">
    <citation type="journal article" date="2019" name="Int. J. Syst. Evol. Microbiol.">
        <title>The Global Catalogue of Microorganisms (GCM) 10K type strain sequencing project: providing services to taxonomists for standard genome sequencing and annotation.</title>
        <authorList>
            <consortium name="The Broad Institute Genomics Platform"/>
            <consortium name="The Broad Institute Genome Sequencing Center for Infectious Disease"/>
            <person name="Wu L."/>
            <person name="Ma J."/>
        </authorList>
    </citation>
    <scope>NUCLEOTIDE SEQUENCE [LARGE SCALE GENOMIC DNA]</scope>
    <source>
        <strain evidence="6">JCM 17525</strain>
    </source>
</reference>
<proteinExistence type="inferred from homology"/>
<dbReference type="Proteomes" id="UP001501456">
    <property type="component" value="Unassembled WGS sequence"/>
</dbReference>
<dbReference type="InterPro" id="IPR010998">
    <property type="entry name" value="Integrase_recombinase_N"/>
</dbReference>
<evidence type="ECO:0000313" key="6">
    <source>
        <dbReference type="Proteomes" id="UP001501456"/>
    </source>
</evidence>
<dbReference type="Pfam" id="PF17293">
    <property type="entry name" value="Arm-DNA-bind_5"/>
    <property type="match status" value="1"/>
</dbReference>
<evidence type="ECO:0000259" key="4">
    <source>
        <dbReference type="PROSITE" id="PS51898"/>
    </source>
</evidence>
<dbReference type="RefSeq" id="WP_344727315.1">
    <property type="nucleotide sequence ID" value="NZ_BAABBI010000001.1"/>
</dbReference>
<evidence type="ECO:0000256" key="2">
    <source>
        <dbReference type="ARBA" id="ARBA00023125"/>
    </source>
</evidence>
<dbReference type="Pfam" id="PF13102">
    <property type="entry name" value="Phage_int_SAM_5"/>
    <property type="match status" value="1"/>
</dbReference>
<dbReference type="InterPro" id="IPR013762">
    <property type="entry name" value="Integrase-like_cat_sf"/>
</dbReference>
<dbReference type="InterPro" id="IPR035386">
    <property type="entry name" value="Arm-DNA-bind_5"/>
</dbReference>
<sequence length="403" mass="46895">MASISVLRRKKALKNGQYPIIIKAIKDRKIKIISLGFTCSDNEWNEKRSEFKKNHENYIQRNALLNQYKSKASKIIDDFKSEGIDFTLNQFEERFRGEHKKNNTSVFDFFDYKVDQLNEAGRTGSAKAYKDTGDAVFKFCPRKNLKFQEIDVSFLDSFEAHLRSRGNIDGGIAVRMRQLRALYNDAISKNLVDESFYPFKKYKISKLKGKGIKRALTRSEIQKIYEFDINKHPQLLHSRNYFVFSYFTRGMNFVDMMHLTWDNVNNGNITYIRSKTKGRFSIKILEPVAEILSYYSALNPGTNYVFPILLKENLTPTQIQYRKAKTLKRFNKDLKEIAELVGIDKKLTSYVARHSFATNLKQLGVSTDIISESMGHQNINITNTYLKEFDSDVINEANEKLIF</sequence>
<evidence type="ECO:0000256" key="3">
    <source>
        <dbReference type="ARBA" id="ARBA00023172"/>
    </source>
</evidence>